<dbReference type="Gene3D" id="3.30.70.141">
    <property type="entry name" value="Nucleoside diphosphate kinase-like domain"/>
    <property type="match status" value="9"/>
</dbReference>
<accession>A0A813DFH7</accession>
<dbReference type="OrthoDB" id="2162449at2759"/>
<feature type="region of interest" description="Disordered" evidence="1">
    <location>
        <begin position="1717"/>
        <end position="1740"/>
    </location>
</feature>
<feature type="non-terminal residue" evidence="2">
    <location>
        <position position="1"/>
    </location>
</feature>
<dbReference type="EMBL" id="CAJNNV010002673">
    <property type="protein sequence ID" value="CAE8587590.1"/>
    <property type="molecule type" value="Genomic_DNA"/>
</dbReference>
<protein>
    <recommendedName>
        <fullName evidence="4">Nucleoside-diphosphate kinase</fullName>
    </recommendedName>
</protein>
<comment type="caution">
    <text evidence="2">The sequence shown here is derived from an EMBL/GenBank/DDBJ whole genome shotgun (WGS) entry which is preliminary data.</text>
</comment>
<evidence type="ECO:0000256" key="1">
    <source>
        <dbReference type="SAM" id="MobiDB-lite"/>
    </source>
</evidence>
<dbReference type="InterPro" id="IPR036850">
    <property type="entry name" value="NDK-like_dom_sf"/>
</dbReference>
<feature type="compositionally biased region" description="Low complexity" evidence="1">
    <location>
        <begin position="2501"/>
        <end position="2531"/>
    </location>
</feature>
<organism evidence="2 3">
    <name type="scientific">Polarella glacialis</name>
    <name type="common">Dinoflagellate</name>
    <dbReference type="NCBI Taxonomy" id="89957"/>
    <lineage>
        <taxon>Eukaryota</taxon>
        <taxon>Sar</taxon>
        <taxon>Alveolata</taxon>
        <taxon>Dinophyceae</taxon>
        <taxon>Suessiales</taxon>
        <taxon>Suessiaceae</taxon>
        <taxon>Polarella</taxon>
    </lineage>
</organism>
<evidence type="ECO:0000313" key="3">
    <source>
        <dbReference type="Proteomes" id="UP000654075"/>
    </source>
</evidence>
<reference evidence="2" key="1">
    <citation type="submission" date="2021-02" db="EMBL/GenBank/DDBJ databases">
        <authorList>
            <person name="Dougan E. K."/>
            <person name="Rhodes N."/>
            <person name="Thang M."/>
            <person name="Chan C."/>
        </authorList>
    </citation>
    <scope>NUCLEOTIDE SEQUENCE</scope>
</reference>
<sequence length="3224" mass="340848">QKVAGVENSAFFFIKPHAVTQAVQDLVKEKLTASGLVIVSTGVVAAETIDTQGFIDTHYGAIASRALKQKPDELVVALEQGLVYNSAEAAEKLGIDPLALGVRAQATKRGESQLKFEGGFYVAKIDDMYVVNGFYSEMRSKFTKPGTSIVYFEVRWDPAVLCWAEFRGKFIGATNPTEAAEGSLREMIFKQWSALGLPSEPTTGDNGVHASASPFEGLAEKSNWLSASVTADPLGQALISGGVPESTLRNWMGDPAVMFEGKLQSLFGIFEDLDAQPCVDKAKSIAPAPPANSAFLFIKPHAVTQAVQDLVKEKLTASGLLIVSTGVVAAETIDTQGFIDTHYGVIASRALKQKPDRLVVQDGAKQEFEKLWGLSWESALGQGPVYNSAEAAEKLGIDPLALGVRAQATKRGESQLKFEGGFYVAKIDDMYVVNGFYSEMRSKFTKPGTSIVYFEVRWDTAVLCWADFRGKFIGATNPTEAAQGSLREMIFKQWSALGLPSEPTTGDNGVHASASPFEGLAEKSNWLSASVTADPLGQALISGGVPEETLRNWMGDPADLDAQLCIDKAKMMAPAPPAIAPAPPAVIEEKVAGVYVHQKAAPTLGRHSARKVVDPRGGSFGIEFVPDMEQGRVQAVEQVPPMRLGAGTQPPVTVDAAQKIVPAPPAVIEQKVAGVENSAFLFIKPHAVTQAVQDLVKEKLTASGLVIVSTGVVAAETIDTQGFIDTHYGAIASRALKQKPAELVVQDGAKQEFEKLWGLSWEGALEQGLVYNSAEAAEKLGIDPLALGVRAQATKRGESQLKFEGGFYVAKLDDMYVVNGFYSEMRSKFTKPGTSIVYFEVRWDPAVLCWADFRGKFIGATNPTEAAEGSLREMIFKQWSALGLPSEPTTGDNGVHASASPFEGLAEKSNWLSASVTADPLGQALISGGVPESTLRNWMGDPAVMFEGKLQSLFGIFEDLDAQPCVDKAKTIAPAPPAVAPGPPVDSAAPAADVADAPAAGVESEAAEAADAAPAAAEAADAAPAAAEAADAAPPPVENSAFLFIKPHAVTQAVQDLVKEKLTASGLVIVSTGVVAAETIDTQGFIDTHYGAIASRALKQKPAELVVQDGAKQEFEKLWGLSWESALEQGLVYNSAEAAEKLGIDPLALGVRAQATKRGESQLKFEGGFYVAKLDDMYVVNGFYSEMRSKFTKPGTSIVYFEVRWDTAVLCWADFRGKFIGATNPTEAAEGSLREMIFKQWPALGLPSEPTTGDNGVHASASPFEGLAEKSNWLSASVTADPLGQALISGGVPESTLRNWMGDPAVMFEGKLQSLFGIFEDLDAQPCVDKAKSIAPAPPAVAPDPPVDSAAPASDVADAPAAGVESEAAEAADAAPAAAEAADAAPAEAEAPDAAPPAVENSAFLFIKPHAVTQAVQDLVKEKLTASGLVIVSTGVVAAETIDTQGFIDTHYGAIASRALKQKPAELVVQDGAKQEFEKLWGLSWESALEQGLVYNSAEAAEKLGIDPLALGVRAQATKRGESQLKFEGGFYVAKIDDMYVVNGFYSEMRSKFTKPGTSIVYFEVRWDPAVLCWADFRGKFIGATNATEAAEGSLREMIFKQWSALGLPSEPTTGDNGVHASASPFEGLAEKSNWLSASVTADPLGQALISGGVPESTLRNWMGDPAVMFEVKLQSLFGIFEDLDAQPCVDKAKSIAPAPPAVAPDPPVDVADAPAAGVESEAAEAADAAPAAAEAADAAPAEAEAADAAAPAVIEQKVAGVENSAFLFIKPHAVTQAVQDLVKEKLTASGLVIVSTGVVAAETIDTQGFIDTHYGAIASRALKQKPAELIVQDGAKQEFEKLWGLSWESALEQRLVYNSAEAVEKLGIDLLALGVRAQATKRGESQLKFEGGFYVAKIDDMYVVNGFYSEMRSKFTKPGTSIVYFEVRWDPAVLCWADFRGKFIGATNPTEAAEGSLREMIFKQWSALGLPSEPTTGENGVHASASPFEGLAEKSNWLSASVTADPLGQALISGGVPESTLRNWMGDPTVMFEGKLQSLFGIFEDLDAQPCVDKAKSIAPAPPAVAPDPLAVIEEKVFNLQQTGLIPCPTLDVYVHQKAAPTLGRHSARKVVDPRGGSFGIEFVPDMEQGRVQVISDSVQWRASCFAATAVEQVPPMRQGGGTQPPVTVDAAQKIVPAPPAVIEQKVAGVENSAFLFIKPHAVTQAVQDLVKEKLTASGLVIVSTGVVAAETIDTQGFIDTHYGAIASRALKQKPAELVVQDGAKQEFEKLWGLSWESALGQGLVYNSAEAAEKLGIDPLALGVRAQATKRGESQLKFEGGFYVAKLDDMYVVNGFYSEMRSKFTKPGTSIVYFEVRWDPAVLCWADFRGKFIGATNPTEAAEGSLREMIFKQWSALGLPSEPTTGDNGVHASASPFEGLAEKSNWLSASVTADPLGQALISGGVPESTLRNWMGDPAVMFEGKLQSLFGIFEDLDAQPCVDKAKTIAPAPPAVAPGPPVDSAAPAADVADAPAAGVESEAAEAADAAPAAAEAADAAPAAAEAADAAPPPVENSAFLFIKPHAVTQAVQDLVKEKLTASGLVIVSTGVVAAETIDTQGFIDTHYGAIASRALKQKPSELVVQDGAKQEFEKLWGLSWESALEQGLVYNSAEAAEKLGIDPLALGVRAQATKRGESQLKFEGGFYVAKIDDMYVVNGFYSEMRSKFTKPGTSIVYFEVRWDPAVLCWADFRGKFIGATNPTEAAEGSLREMIFKQWSALGLPSEPTTGENGVHASASPFEGLAEKSNWLSASVTADPLGQALISGGVPESTLRNWMGDPAVMFEGKLQSLFGIFEDLDAQPCVDKAKTIAPAPPAVAPAPPVDSAAPAADVADAPAAGVESEAAEAADAAPAAAEAADAAPAAAEAADAAPPPVENSAFLFIKPHAVTQAVQDLVKEKLTASGLVIVSTGVVAAETIDTQGFIDTHYGAIASRALKQKPAELIVQDGAKQEFEKLWGLSWESALEQGLVYNSAEAAEKLGIDPLALGVRAQATKRGESQLKFEGGFYVAKVDDMYVVNGFYSEMRSKFTKPGTSIVYFEVRWDPAVLCWADFRGKFIGATNPTEAAEGSLREMIFKQWSALGLPSEPTTGENGVHASASPFEGLAEKSNWLSASVTADPWGQALISGGVPEETLRNWMGDPAVMFEGKLQSLFGIFEDLDAQPCIDKAKQIGASVSESPLLQG</sequence>
<feature type="region of interest" description="Disordered" evidence="1">
    <location>
        <begin position="977"/>
        <end position="1015"/>
    </location>
</feature>
<evidence type="ECO:0000313" key="2">
    <source>
        <dbReference type="EMBL" id="CAE8587590.1"/>
    </source>
</evidence>
<dbReference type="PANTHER" id="PTHR48125">
    <property type="entry name" value="LP07818P1"/>
    <property type="match status" value="1"/>
</dbReference>
<dbReference type="SUPFAM" id="SSF54919">
    <property type="entry name" value="Nucleoside diphosphate kinase, NDK"/>
    <property type="match status" value="9"/>
</dbReference>
<gene>
    <name evidence="2" type="ORF">PGLA1383_LOCUS6426</name>
</gene>
<feature type="region of interest" description="Disordered" evidence="1">
    <location>
        <begin position="2493"/>
        <end position="2531"/>
    </location>
</feature>
<dbReference type="OMA" id="FIDTHYG"/>
<dbReference type="Proteomes" id="UP000654075">
    <property type="component" value="Unassembled WGS sequence"/>
</dbReference>
<evidence type="ECO:0008006" key="4">
    <source>
        <dbReference type="Google" id="ProtNLM"/>
    </source>
</evidence>
<name>A0A813DFH7_POLGL</name>
<feature type="region of interest" description="Disordered" evidence="1">
    <location>
        <begin position="2855"/>
        <end position="2893"/>
    </location>
</feature>
<feature type="compositionally biased region" description="Low complexity" evidence="1">
    <location>
        <begin position="1347"/>
        <end position="1394"/>
    </location>
</feature>
<dbReference type="PANTHER" id="PTHR48125:SF10">
    <property type="entry name" value="OS12G0136300 PROTEIN"/>
    <property type="match status" value="1"/>
</dbReference>
<proteinExistence type="predicted"/>
<feature type="compositionally biased region" description="Pro residues" evidence="1">
    <location>
        <begin position="1336"/>
        <end position="1346"/>
    </location>
</feature>
<feature type="compositionally biased region" description="Low complexity" evidence="1">
    <location>
        <begin position="985"/>
        <end position="1015"/>
    </location>
</feature>
<keyword evidence="3" id="KW-1185">Reference proteome</keyword>
<feature type="compositionally biased region" description="Low complexity" evidence="1">
    <location>
        <begin position="2863"/>
        <end position="2893"/>
    </location>
</feature>
<feature type="region of interest" description="Disordered" evidence="1">
    <location>
        <begin position="1335"/>
        <end position="1394"/>
    </location>
</feature>